<gene>
    <name evidence="7" type="primary">rapA</name>
    <name evidence="7" type="ORF">NCTC10254_02405</name>
</gene>
<dbReference type="Gene3D" id="3.40.50.300">
    <property type="entry name" value="P-loop containing nucleotide triphosphate hydrolases"/>
    <property type="match status" value="1"/>
</dbReference>
<dbReference type="Gene3D" id="3.40.50.10810">
    <property type="entry name" value="Tandem AAA-ATPase domain"/>
    <property type="match status" value="1"/>
</dbReference>
<dbReference type="SUPFAM" id="SSF52540">
    <property type="entry name" value="P-loop containing nucleoside triphosphate hydrolases"/>
    <property type="match status" value="2"/>
</dbReference>
<dbReference type="EC" id="3.6.4.-" evidence="7"/>
<dbReference type="Pfam" id="PF00176">
    <property type="entry name" value="SNF2-rel_dom"/>
    <property type="match status" value="1"/>
</dbReference>
<dbReference type="InterPro" id="IPR024975">
    <property type="entry name" value="NOV_C"/>
</dbReference>
<dbReference type="InterPro" id="IPR057342">
    <property type="entry name" value="DEXDc_RapA"/>
</dbReference>
<sequence>MNKNNPPLTLDQLRDGQRVRGIVPNQTVTIKHVDRLDDVTAEVIYCDEAGHYSPVILTPDRLARVEIVTESGDIPAFDGNADDFRLVAEALRITYAARHDPMVAVNSSDVDPLPHQIRAVYEELLPRVPLRFLLADDPGAGKTIMAGLYLKELILRSSCERAIIVVPGGLVEQWRDELAQKFDLHFEVFNATSDDSTGKNPFEAHPYLIVRMDQIARNDRLMRLLEQVKWDVAIVDEAHRMAAHYSLWAGEINATKRFKLGQLLSETAHNFLLMTATPHSGKEEDFQSFMSLLDRDRFEGQYRQGIHRTDTKGLMRRMVKEDLLTLDGRPLFPERRAYTVPYELSRAERDLYEQVSDYVRDEMGKADAIQDGKRRNNVGFALMVLQRRLASSPEAILRSLERRKAKLRRSQREYDAPNDYDSAVSETNWAELEQQVDEVVDRATAAQDQVQLTHEIAVLDGLIATARRVRNQDEDRKWVELRKILESKVLTGTNGENRKIIIFTEHRDTLTYLEDKITTQLGSTDAVVTIHGGTPRHLRQAIREQFAHDPRTLVLLATDAAGEGLNLQRAHLMVNYDLPWNPNRIEQRFGRIHRIGQREVCHLWNLVAHNTREGDVFNRLLEKIEVMSEAYNGNLFNVLGDTDSFDGRPLKDLLIEAIRYGDQPETRQWLDKVIDASVSKGLDELRAKRALSEDIFSSRELDQVRNTMRDAEERKLQPGFIRSFFIPAFKRLRGLIDKRESGCYKVTYVPPLLRDIASRQYECVTFDVDYKHPAGTHHDAALIAPGHPLLDAVLVRTTEDLKPTLAQGTIFVDRSSKQLATPALLYIVEQRITAGGDKDTLYHHFDYLLVPQDGDTNVNVPNNGGVTVTTTPPFLDYDTPKEEERAIIQNLMRDPMLRSWLRKDHGRTVTLWATREGIQPRMKELEQQRRRETQRVWDQVENRLTTEINYWERMISELRYQERNGHANQRLGSKDAAAKVADLEQRLELRKREKEQASWLNAGTPLIRGVALVIPGHLIDAHSAPNAKKQAATFAKETQEVERRAVEAALAAERALGRVPEEMPRNNPGFDIRSTDPADPLAHRYYLEVKGRIAGSNTFTITNSEINFAQNHKDTHRLVLVSVHPDGPEFDEVRYVMHAFDDMEASMSTHSRNEKWSHYWGQGGAPV</sequence>
<evidence type="ECO:0000256" key="2">
    <source>
        <dbReference type="ARBA" id="ARBA00022801"/>
    </source>
</evidence>
<dbReference type="Pfam" id="PF13020">
    <property type="entry name" value="NOV_C"/>
    <property type="match status" value="1"/>
</dbReference>
<dbReference type="EMBL" id="UARK01000034">
    <property type="protein sequence ID" value="SPW33623.1"/>
    <property type="molecule type" value="Genomic_DNA"/>
</dbReference>
<dbReference type="GO" id="GO:0016787">
    <property type="term" value="F:hydrolase activity"/>
    <property type="evidence" value="ECO:0007669"/>
    <property type="project" value="UniProtKB-KW"/>
</dbReference>
<evidence type="ECO:0000256" key="1">
    <source>
        <dbReference type="ARBA" id="ARBA00022741"/>
    </source>
</evidence>
<dbReference type="CDD" id="cd18011">
    <property type="entry name" value="DEXDc_RapA"/>
    <property type="match status" value="1"/>
</dbReference>
<dbReference type="InterPro" id="IPR000330">
    <property type="entry name" value="SNF2_N"/>
</dbReference>
<dbReference type="InterPro" id="IPR001650">
    <property type="entry name" value="Helicase_C-like"/>
</dbReference>
<keyword evidence="4" id="KW-0067">ATP-binding</keyword>
<keyword evidence="2 7" id="KW-0378">Hydrolase</keyword>
<dbReference type="GO" id="GO:0005524">
    <property type="term" value="F:ATP binding"/>
    <property type="evidence" value="ECO:0007669"/>
    <property type="project" value="UniProtKB-KW"/>
</dbReference>
<dbReference type="Proteomes" id="UP000249886">
    <property type="component" value="Unassembled WGS sequence"/>
</dbReference>
<organism evidence="7 8">
    <name type="scientific">Corynebacterium matruchotii</name>
    <dbReference type="NCBI Taxonomy" id="43768"/>
    <lineage>
        <taxon>Bacteria</taxon>
        <taxon>Bacillati</taxon>
        <taxon>Actinomycetota</taxon>
        <taxon>Actinomycetes</taxon>
        <taxon>Mycobacteriales</taxon>
        <taxon>Corynebacteriaceae</taxon>
        <taxon>Corynebacterium</taxon>
    </lineage>
</organism>
<keyword evidence="3 7" id="KW-0347">Helicase</keyword>
<evidence type="ECO:0000256" key="4">
    <source>
        <dbReference type="ARBA" id="ARBA00022840"/>
    </source>
</evidence>
<dbReference type="AlphaFoldDB" id="A0A6H9XCX0"/>
<proteinExistence type="predicted"/>
<dbReference type="GeneID" id="84574601"/>
<accession>A0A6H9XCX0</accession>
<dbReference type="SMART" id="SM00487">
    <property type="entry name" value="DEXDc"/>
    <property type="match status" value="1"/>
</dbReference>
<dbReference type="InterPro" id="IPR027417">
    <property type="entry name" value="P-loop_NTPase"/>
</dbReference>
<dbReference type="CDD" id="cd18793">
    <property type="entry name" value="SF2_C_SNF"/>
    <property type="match status" value="1"/>
</dbReference>
<name>A0A6H9XCX0_9CORY</name>
<dbReference type="Pfam" id="PF00271">
    <property type="entry name" value="Helicase_C"/>
    <property type="match status" value="1"/>
</dbReference>
<feature type="domain" description="Helicase C-terminal" evidence="6">
    <location>
        <begin position="477"/>
        <end position="646"/>
    </location>
</feature>
<dbReference type="GO" id="GO:0004386">
    <property type="term" value="F:helicase activity"/>
    <property type="evidence" value="ECO:0007669"/>
    <property type="project" value="UniProtKB-KW"/>
</dbReference>
<dbReference type="PANTHER" id="PTHR45766">
    <property type="entry name" value="DNA ANNEALING HELICASE AND ENDONUCLEASE ZRANB3 FAMILY MEMBER"/>
    <property type="match status" value="1"/>
</dbReference>
<dbReference type="InterPro" id="IPR014001">
    <property type="entry name" value="Helicase_ATP-bd"/>
</dbReference>
<evidence type="ECO:0000259" key="5">
    <source>
        <dbReference type="PROSITE" id="PS51192"/>
    </source>
</evidence>
<evidence type="ECO:0000259" key="6">
    <source>
        <dbReference type="PROSITE" id="PS51194"/>
    </source>
</evidence>
<reference evidence="7 8" key="1">
    <citation type="submission" date="2018-06" db="EMBL/GenBank/DDBJ databases">
        <authorList>
            <consortium name="Pathogen Informatics"/>
            <person name="Doyle S."/>
        </authorList>
    </citation>
    <scope>NUCLEOTIDE SEQUENCE [LARGE SCALE GENOMIC DNA]</scope>
    <source>
        <strain evidence="7 8">NCTC10254</strain>
    </source>
</reference>
<dbReference type="SMART" id="SM00490">
    <property type="entry name" value="HELICc"/>
    <property type="match status" value="1"/>
</dbReference>
<protein>
    <submittedName>
        <fullName evidence="7">DNA/RNA helicase, superfamily II, SNF2 family protein</fullName>
        <ecNumber evidence="7">3.6.4.-</ecNumber>
    </submittedName>
</protein>
<dbReference type="PROSITE" id="PS51192">
    <property type="entry name" value="HELICASE_ATP_BIND_1"/>
    <property type="match status" value="1"/>
</dbReference>
<evidence type="ECO:0000313" key="8">
    <source>
        <dbReference type="Proteomes" id="UP000249886"/>
    </source>
</evidence>
<dbReference type="InterPro" id="IPR049730">
    <property type="entry name" value="SNF2/RAD54-like_C"/>
</dbReference>
<dbReference type="InterPro" id="IPR038718">
    <property type="entry name" value="SNF2-like_sf"/>
</dbReference>
<dbReference type="RefSeq" id="WP_040431991.1">
    <property type="nucleotide sequence ID" value="NZ_CP050134.2"/>
</dbReference>
<dbReference type="PANTHER" id="PTHR45766:SF6">
    <property type="entry name" value="SWI_SNF-RELATED MATRIX-ASSOCIATED ACTIN-DEPENDENT REGULATOR OF CHROMATIN SUBFAMILY A-LIKE PROTEIN 1"/>
    <property type="match status" value="1"/>
</dbReference>
<evidence type="ECO:0000256" key="3">
    <source>
        <dbReference type="ARBA" id="ARBA00022806"/>
    </source>
</evidence>
<feature type="domain" description="Helicase ATP-binding" evidence="5">
    <location>
        <begin position="123"/>
        <end position="296"/>
    </location>
</feature>
<evidence type="ECO:0000313" key="7">
    <source>
        <dbReference type="EMBL" id="SPW33623.1"/>
    </source>
</evidence>
<comment type="caution">
    <text evidence="7">The sequence shown here is derived from an EMBL/GenBank/DDBJ whole genome shotgun (WGS) entry which is preliminary data.</text>
</comment>
<keyword evidence="1" id="KW-0547">Nucleotide-binding</keyword>
<dbReference type="PROSITE" id="PS51194">
    <property type="entry name" value="HELICASE_CTER"/>
    <property type="match status" value="1"/>
</dbReference>